<evidence type="ECO:0000259" key="4">
    <source>
        <dbReference type="SMART" id="SM00093"/>
    </source>
</evidence>
<feature type="compositionally biased region" description="Acidic residues" evidence="3">
    <location>
        <begin position="450"/>
        <end position="459"/>
    </location>
</feature>
<dbReference type="InterPro" id="IPR023795">
    <property type="entry name" value="Serpin_CS"/>
</dbReference>
<dbReference type="PROSITE" id="PS00284">
    <property type="entry name" value="SERPIN"/>
    <property type="match status" value="1"/>
</dbReference>
<dbReference type="PANTHER" id="PTHR11461">
    <property type="entry name" value="SERINE PROTEASE INHIBITOR, SERPIN"/>
    <property type="match status" value="1"/>
</dbReference>
<dbReference type="GO" id="GO:0004867">
    <property type="term" value="F:serine-type endopeptidase inhibitor activity"/>
    <property type="evidence" value="ECO:0007669"/>
    <property type="project" value="InterPro"/>
</dbReference>
<evidence type="ECO:0000313" key="6">
    <source>
        <dbReference type="Proteomes" id="UP000224006"/>
    </source>
</evidence>
<dbReference type="Pfam" id="PF00079">
    <property type="entry name" value="Serpin"/>
    <property type="match status" value="1"/>
</dbReference>
<dbReference type="GO" id="GO:0005615">
    <property type="term" value="C:extracellular space"/>
    <property type="evidence" value="ECO:0007669"/>
    <property type="project" value="InterPro"/>
</dbReference>
<sequence length="459" mass="50908">MFSSIFSRLSSAFVGQEGQGGEPNKMVSLTGPSAELQLAVKAQRARARGGETNFVLSPFSVLLVFAMAMRGANGPTLREMQSFLKLSHLPALPQLDTEGYPPGQAPQLALGNRVYVQHDLESNPHFKKYVELLKKESADKIDAAAIDFSDVAKAVEEINAYVAKHTNDHIKNLLKGNDVSALTRLVLVSAMFFKSAWEKQFPHSATKKGTFHALKEGQHVAQQVDMMTVMLEDSPVFLKQSQQLTAIALKYAEPSLRMYIIQPHDVEDLATIFDKEKSAEKGIPYIETLVAEMNSEETAEAYWGKHIRLTMPKFSLRAEDNREDLIPLFRDLLKIKDMFDPAKADFSKITGDKELFVSSYLHAADISVDEDGTVATAATAMAIMLRSMPMPREVVDLVINRPFIFQIRYSPSEVLDGSRDTVLFSGQIVDVAAAQAKAHETRAREAGEVAPEDEEKDDE</sequence>
<name>A0A2A9MNY3_BESBE</name>
<evidence type="ECO:0000256" key="2">
    <source>
        <dbReference type="RuleBase" id="RU000411"/>
    </source>
</evidence>
<protein>
    <submittedName>
        <fullName evidence="5">Serpin (Serine proteinase inhibitor) superfamily protein</fullName>
    </submittedName>
</protein>
<dbReference type="SUPFAM" id="SSF56574">
    <property type="entry name" value="Serpins"/>
    <property type="match status" value="1"/>
</dbReference>
<dbReference type="AlphaFoldDB" id="A0A2A9MNY3"/>
<accession>A0A2A9MNY3</accession>
<dbReference type="EMBL" id="NWUJ01000001">
    <property type="protein sequence ID" value="PFH38321.1"/>
    <property type="molecule type" value="Genomic_DNA"/>
</dbReference>
<dbReference type="KEGG" id="bbes:BESB_006620"/>
<evidence type="ECO:0000313" key="5">
    <source>
        <dbReference type="EMBL" id="PFH38321.1"/>
    </source>
</evidence>
<dbReference type="InterPro" id="IPR042178">
    <property type="entry name" value="Serpin_sf_1"/>
</dbReference>
<dbReference type="GeneID" id="40305725"/>
<dbReference type="RefSeq" id="XP_029222330.1">
    <property type="nucleotide sequence ID" value="XM_029359417.1"/>
</dbReference>
<reference evidence="5 6" key="1">
    <citation type="submission" date="2017-09" db="EMBL/GenBank/DDBJ databases">
        <title>Genome sequencing of Besnoitia besnoiti strain Bb-Ger1.</title>
        <authorList>
            <person name="Schares G."/>
            <person name="Venepally P."/>
            <person name="Lorenzi H.A."/>
        </authorList>
    </citation>
    <scope>NUCLEOTIDE SEQUENCE [LARGE SCALE GENOMIC DNA]</scope>
    <source>
        <strain evidence="5 6">Bb-Ger1</strain>
    </source>
</reference>
<feature type="domain" description="Serpin" evidence="4">
    <location>
        <begin position="38"/>
        <end position="431"/>
    </location>
</feature>
<dbReference type="InterPro" id="IPR023796">
    <property type="entry name" value="Serpin_dom"/>
</dbReference>
<dbReference type="InterPro" id="IPR042185">
    <property type="entry name" value="Serpin_sf_2"/>
</dbReference>
<dbReference type="STRING" id="94643.A0A2A9MNY3"/>
<gene>
    <name evidence="5" type="ORF">BESB_006620</name>
</gene>
<comment type="caution">
    <text evidence="5">The sequence shown here is derived from an EMBL/GenBank/DDBJ whole genome shotgun (WGS) entry which is preliminary data.</text>
</comment>
<evidence type="ECO:0000256" key="1">
    <source>
        <dbReference type="ARBA" id="ARBA00009500"/>
    </source>
</evidence>
<comment type="similarity">
    <text evidence="1 2">Belongs to the serpin family.</text>
</comment>
<organism evidence="5 6">
    <name type="scientific">Besnoitia besnoiti</name>
    <name type="common">Apicomplexan protozoan</name>
    <dbReference type="NCBI Taxonomy" id="94643"/>
    <lineage>
        <taxon>Eukaryota</taxon>
        <taxon>Sar</taxon>
        <taxon>Alveolata</taxon>
        <taxon>Apicomplexa</taxon>
        <taxon>Conoidasida</taxon>
        <taxon>Coccidia</taxon>
        <taxon>Eucoccidiorida</taxon>
        <taxon>Eimeriorina</taxon>
        <taxon>Sarcocystidae</taxon>
        <taxon>Besnoitia</taxon>
    </lineage>
</organism>
<dbReference type="SMART" id="SM00093">
    <property type="entry name" value="SERPIN"/>
    <property type="match status" value="1"/>
</dbReference>
<dbReference type="VEuPathDB" id="ToxoDB:BESB_006620"/>
<dbReference type="Gene3D" id="3.30.497.10">
    <property type="entry name" value="Antithrombin, subunit I, domain 2"/>
    <property type="match status" value="1"/>
</dbReference>
<dbReference type="Proteomes" id="UP000224006">
    <property type="component" value="Chromosome I"/>
</dbReference>
<evidence type="ECO:0000256" key="3">
    <source>
        <dbReference type="SAM" id="MobiDB-lite"/>
    </source>
</evidence>
<dbReference type="Gene3D" id="2.30.39.10">
    <property type="entry name" value="Alpha-1-antitrypsin, domain 1"/>
    <property type="match status" value="1"/>
</dbReference>
<dbReference type="InterPro" id="IPR036186">
    <property type="entry name" value="Serpin_sf"/>
</dbReference>
<dbReference type="PANTHER" id="PTHR11461:SF211">
    <property type="entry name" value="GH10112P-RELATED"/>
    <property type="match status" value="1"/>
</dbReference>
<keyword evidence="6" id="KW-1185">Reference proteome</keyword>
<proteinExistence type="inferred from homology"/>
<dbReference type="OrthoDB" id="419611at2759"/>
<feature type="region of interest" description="Disordered" evidence="3">
    <location>
        <begin position="439"/>
        <end position="459"/>
    </location>
</feature>
<dbReference type="InterPro" id="IPR000215">
    <property type="entry name" value="Serpin_fam"/>
</dbReference>